<evidence type="ECO:0000313" key="1">
    <source>
        <dbReference type="EMBL" id="CAH0394543.1"/>
    </source>
</evidence>
<name>A0A9P0F943_BEMTA</name>
<protein>
    <submittedName>
        <fullName evidence="1">Uncharacterized protein</fullName>
    </submittedName>
</protein>
<accession>A0A9P0F943</accession>
<keyword evidence="2" id="KW-1185">Reference proteome</keyword>
<organism evidence="1 2">
    <name type="scientific">Bemisia tabaci</name>
    <name type="common">Sweetpotato whitefly</name>
    <name type="synonym">Aleurodes tabaci</name>
    <dbReference type="NCBI Taxonomy" id="7038"/>
    <lineage>
        <taxon>Eukaryota</taxon>
        <taxon>Metazoa</taxon>
        <taxon>Ecdysozoa</taxon>
        <taxon>Arthropoda</taxon>
        <taxon>Hexapoda</taxon>
        <taxon>Insecta</taxon>
        <taxon>Pterygota</taxon>
        <taxon>Neoptera</taxon>
        <taxon>Paraneoptera</taxon>
        <taxon>Hemiptera</taxon>
        <taxon>Sternorrhyncha</taxon>
        <taxon>Aleyrodoidea</taxon>
        <taxon>Aleyrodidae</taxon>
        <taxon>Aleyrodinae</taxon>
        <taxon>Bemisia</taxon>
    </lineage>
</organism>
<reference evidence="1" key="1">
    <citation type="submission" date="2021-12" db="EMBL/GenBank/DDBJ databases">
        <authorList>
            <person name="King R."/>
        </authorList>
    </citation>
    <scope>NUCLEOTIDE SEQUENCE</scope>
</reference>
<proteinExistence type="predicted"/>
<sequence length="221" mass="24940">MAYAEDATKHCNSRNPVISSSILYHPVVNIVFPRQCSKCILHNFCEQINCKLPEVNEILMNMERFSELCLSYFFLPSCILSAAVIINATRSHIPESLTDVEEEASREKTEDTNTLESLSAALGNSIEVSSDIPCHMDVQVDLARTPSARPSRVLRGHWLQMSLGAINWENIKVSGLYINYMTWHFVEKELNSPTSGVNIFDRGGPILDFLIAIKVEIFRTF</sequence>
<dbReference type="EMBL" id="OU963869">
    <property type="protein sequence ID" value="CAH0394543.1"/>
    <property type="molecule type" value="Genomic_DNA"/>
</dbReference>
<dbReference type="AlphaFoldDB" id="A0A9P0F943"/>
<evidence type="ECO:0000313" key="2">
    <source>
        <dbReference type="Proteomes" id="UP001152759"/>
    </source>
</evidence>
<dbReference type="Proteomes" id="UP001152759">
    <property type="component" value="Chromosome 8"/>
</dbReference>
<gene>
    <name evidence="1" type="ORF">BEMITA_LOCUS12828</name>
</gene>